<organism evidence="1 2">
    <name type="scientific">Pristionchus mayeri</name>
    <dbReference type="NCBI Taxonomy" id="1317129"/>
    <lineage>
        <taxon>Eukaryota</taxon>
        <taxon>Metazoa</taxon>
        <taxon>Ecdysozoa</taxon>
        <taxon>Nematoda</taxon>
        <taxon>Chromadorea</taxon>
        <taxon>Rhabditida</taxon>
        <taxon>Rhabditina</taxon>
        <taxon>Diplogasteromorpha</taxon>
        <taxon>Diplogasteroidea</taxon>
        <taxon>Neodiplogasteridae</taxon>
        <taxon>Pristionchus</taxon>
    </lineage>
</organism>
<evidence type="ECO:0000313" key="1">
    <source>
        <dbReference type="EMBL" id="GMR32951.1"/>
    </source>
</evidence>
<keyword evidence="2" id="KW-1185">Reference proteome</keyword>
<protein>
    <submittedName>
        <fullName evidence="1">Uncharacterized protein</fullName>
    </submittedName>
</protein>
<proteinExistence type="predicted"/>
<gene>
    <name evidence="1" type="ORF">PMAYCL1PPCAC_03146</name>
</gene>
<dbReference type="Proteomes" id="UP001328107">
    <property type="component" value="Unassembled WGS sequence"/>
</dbReference>
<dbReference type="AlphaFoldDB" id="A0AAN4Z5M4"/>
<evidence type="ECO:0000313" key="2">
    <source>
        <dbReference type="Proteomes" id="UP001328107"/>
    </source>
</evidence>
<sequence length="140" mass="15974">MADEEKLIAAAFQSTFKNTKIPPELYDKRQHELKVEEHELVKVNMTLKRGLVLDIEDDSHFRTFLKYGSPYGANDIVLTVNDKVAGKADFKLHDLFKEKGCKVHPHEEHHRRASTLCDPANYPRTSSDYDSRFVVADSAG</sequence>
<accession>A0AAN4Z5M4</accession>
<dbReference type="EMBL" id="BTRK01000001">
    <property type="protein sequence ID" value="GMR32951.1"/>
    <property type="molecule type" value="Genomic_DNA"/>
</dbReference>
<name>A0AAN4Z5M4_9BILA</name>
<reference evidence="2" key="1">
    <citation type="submission" date="2022-10" db="EMBL/GenBank/DDBJ databases">
        <title>Genome assembly of Pristionchus species.</title>
        <authorList>
            <person name="Yoshida K."/>
            <person name="Sommer R.J."/>
        </authorList>
    </citation>
    <scope>NUCLEOTIDE SEQUENCE [LARGE SCALE GENOMIC DNA]</scope>
    <source>
        <strain evidence="2">RS5460</strain>
    </source>
</reference>
<comment type="caution">
    <text evidence="1">The sequence shown here is derived from an EMBL/GenBank/DDBJ whole genome shotgun (WGS) entry which is preliminary data.</text>
</comment>